<dbReference type="EMBL" id="BMFP01000001">
    <property type="protein sequence ID" value="GGG01987.1"/>
    <property type="molecule type" value="Genomic_DNA"/>
</dbReference>
<reference evidence="2" key="1">
    <citation type="journal article" date="2019" name="Int. J. Syst. Evol. Microbiol.">
        <title>The Global Catalogue of Microorganisms (GCM) 10K type strain sequencing project: providing services to taxonomists for standard genome sequencing and annotation.</title>
        <authorList>
            <consortium name="The Broad Institute Genomics Platform"/>
            <consortium name="The Broad Institute Genome Sequencing Center for Infectious Disease"/>
            <person name="Wu L."/>
            <person name="Ma J."/>
        </authorList>
    </citation>
    <scope>NUCLEOTIDE SEQUENCE [LARGE SCALE GENOMIC DNA]</scope>
    <source>
        <strain evidence="2">CGMCC 1.12749</strain>
    </source>
</reference>
<name>A0ABQ1VVX0_9BACT</name>
<accession>A0ABQ1VVX0</accession>
<gene>
    <name evidence="1" type="ORF">GCM10011323_03530</name>
</gene>
<proteinExistence type="predicted"/>
<evidence type="ECO:0000313" key="1">
    <source>
        <dbReference type="EMBL" id="GGG01987.1"/>
    </source>
</evidence>
<sequence length="177" mass="20482">MITNAEIINQPYAGEFEERVYDNDNSWNSQSWTWIKFTENSQYEWVGQFRGAPIGVGISTIHSQMLIVTSDYLFLLNQGSGQLLEFKENNGYNALTVSPKGDFIIGNYFNIDKIGKSLQNIRTIEGPIGMDRIEFKKWEGNKLNFSCDEFANWDRHLDMELDTGEWKIKIKPLPNNK</sequence>
<dbReference type="RefSeq" id="WP_188499787.1">
    <property type="nucleotide sequence ID" value="NZ_BMFP01000001.1"/>
</dbReference>
<organism evidence="1 2">
    <name type="scientific">Pontibacter amylolyticus</name>
    <dbReference type="NCBI Taxonomy" id="1424080"/>
    <lineage>
        <taxon>Bacteria</taxon>
        <taxon>Pseudomonadati</taxon>
        <taxon>Bacteroidota</taxon>
        <taxon>Cytophagia</taxon>
        <taxon>Cytophagales</taxon>
        <taxon>Hymenobacteraceae</taxon>
        <taxon>Pontibacter</taxon>
    </lineage>
</organism>
<protein>
    <recommendedName>
        <fullName evidence="3">DUF1349 domain-containing protein</fullName>
    </recommendedName>
</protein>
<comment type="caution">
    <text evidence="1">The sequence shown here is derived from an EMBL/GenBank/DDBJ whole genome shotgun (WGS) entry which is preliminary data.</text>
</comment>
<dbReference type="Proteomes" id="UP000634043">
    <property type="component" value="Unassembled WGS sequence"/>
</dbReference>
<evidence type="ECO:0008006" key="3">
    <source>
        <dbReference type="Google" id="ProtNLM"/>
    </source>
</evidence>
<keyword evidence="2" id="KW-1185">Reference proteome</keyword>
<evidence type="ECO:0000313" key="2">
    <source>
        <dbReference type="Proteomes" id="UP000634043"/>
    </source>
</evidence>